<feature type="domain" description="GH10" evidence="12">
    <location>
        <begin position="37"/>
        <end position="343"/>
    </location>
</feature>
<dbReference type="Pfam" id="PF00331">
    <property type="entry name" value="Glyco_hydro_10"/>
    <property type="match status" value="1"/>
</dbReference>
<reference evidence="13 14" key="1">
    <citation type="journal article" date="2014" name="Genome Announc.">
        <title>Draft genome sequence of the pathogenic fungus Scedosporium apiospermum.</title>
        <authorList>
            <person name="Vandeputte P."/>
            <person name="Ghamrawi S."/>
            <person name="Rechenmann M."/>
            <person name="Iltis A."/>
            <person name="Giraud S."/>
            <person name="Fleury M."/>
            <person name="Thornton C."/>
            <person name="Delhaes L."/>
            <person name="Meyer W."/>
            <person name="Papon N."/>
            <person name="Bouchara J.P."/>
        </authorList>
    </citation>
    <scope>NUCLEOTIDE SEQUENCE [LARGE SCALE GENOMIC DNA]</scope>
    <source>
        <strain evidence="13 14">IHEM 14462</strain>
    </source>
</reference>
<organism evidence="13 14">
    <name type="scientific">Pseudallescheria apiosperma</name>
    <name type="common">Scedosporium apiospermum</name>
    <dbReference type="NCBI Taxonomy" id="563466"/>
    <lineage>
        <taxon>Eukaryota</taxon>
        <taxon>Fungi</taxon>
        <taxon>Dikarya</taxon>
        <taxon>Ascomycota</taxon>
        <taxon>Pezizomycotina</taxon>
        <taxon>Sordariomycetes</taxon>
        <taxon>Hypocreomycetidae</taxon>
        <taxon>Microascales</taxon>
        <taxon>Microascaceae</taxon>
        <taxon>Scedosporium</taxon>
    </lineage>
</organism>
<proteinExistence type="inferred from homology"/>
<dbReference type="OMA" id="MRERAGW"/>
<evidence type="ECO:0000256" key="3">
    <source>
        <dbReference type="ARBA" id="ARBA00004851"/>
    </source>
</evidence>
<protein>
    <recommendedName>
        <fullName evidence="10">Beta-xylanase</fullName>
        <ecNumber evidence="10">3.2.1.8</ecNumber>
    </recommendedName>
</protein>
<evidence type="ECO:0000313" key="14">
    <source>
        <dbReference type="Proteomes" id="UP000028545"/>
    </source>
</evidence>
<dbReference type="PROSITE" id="PS51760">
    <property type="entry name" value="GH10_2"/>
    <property type="match status" value="1"/>
</dbReference>
<dbReference type="GO" id="GO:0005576">
    <property type="term" value="C:extracellular region"/>
    <property type="evidence" value="ECO:0007669"/>
    <property type="project" value="UniProtKB-SubCell"/>
</dbReference>
<evidence type="ECO:0000256" key="11">
    <source>
        <dbReference type="SAM" id="SignalP"/>
    </source>
</evidence>
<dbReference type="SUPFAM" id="SSF51445">
    <property type="entry name" value="(Trans)glycosidases"/>
    <property type="match status" value="1"/>
</dbReference>
<evidence type="ECO:0000256" key="10">
    <source>
        <dbReference type="RuleBase" id="RU361174"/>
    </source>
</evidence>
<dbReference type="GeneID" id="27725409"/>
<accession>A0A084G438</accession>
<evidence type="ECO:0000313" key="13">
    <source>
        <dbReference type="EMBL" id="KEZ42100.1"/>
    </source>
</evidence>
<dbReference type="InterPro" id="IPR001000">
    <property type="entry name" value="GH10_dom"/>
</dbReference>
<sequence>MRFSLITTALLACTFDTASAQLDFWAKKAGLKYFGSATDNPGMRERAGWEKKYPKYNAIFANKKEFSSTTPTNGMKWSILEETEGTLNFTEGDWLAQLAEKQGKSLRCHTLVYWGSFPRWAYSKPWTKESLTQVITDHITKVVSHYKGKCYAWDVANEALNDDGTYHDGYFLYKVLGEEWIKLAFRVAHQVDPHAKLYYNDVGIETPGPKADGVLRIIRMLQDEGIRIDGIGLQSHIVTGKAASLDEYISAINAYGNLGMEVALTELDVGINPPVTEKALAQQKRDYNTIVGACVQASACIGVTLWDFYDPFSWLDYYSNTTQGTLWFENFKRHPAYDGVIDALKNGTCSGPRGHRWATCKG</sequence>
<evidence type="ECO:0000259" key="12">
    <source>
        <dbReference type="PROSITE" id="PS51760"/>
    </source>
</evidence>
<dbReference type="PANTHER" id="PTHR31490:SF35">
    <property type="entry name" value="ENDO-1,4-BETA-XYLANASE"/>
    <property type="match status" value="1"/>
</dbReference>
<keyword evidence="5" id="KW-0964">Secreted</keyword>
<keyword evidence="10" id="KW-0326">Glycosidase</keyword>
<keyword evidence="8 10" id="KW-0119">Carbohydrate metabolism</keyword>
<dbReference type="OrthoDB" id="3055998at2759"/>
<evidence type="ECO:0000256" key="2">
    <source>
        <dbReference type="ARBA" id="ARBA00004613"/>
    </source>
</evidence>
<name>A0A084G438_PSEDA</name>
<dbReference type="EC" id="3.2.1.8" evidence="10"/>
<keyword evidence="6" id="KW-0858">Xylan degradation</keyword>
<gene>
    <name evidence="13" type="ORF">SAPIO_CDS6337</name>
</gene>
<dbReference type="RefSeq" id="XP_016641899.1">
    <property type="nucleotide sequence ID" value="XM_016788465.1"/>
</dbReference>
<dbReference type="GO" id="GO:0031176">
    <property type="term" value="F:endo-1,4-beta-xylanase activity"/>
    <property type="evidence" value="ECO:0007669"/>
    <property type="project" value="UniProtKB-EC"/>
</dbReference>
<evidence type="ECO:0000256" key="9">
    <source>
        <dbReference type="ARBA" id="ARBA00023326"/>
    </source>
</evidence>
<dbReference type="VEuPathDB" id="FungiDB:SAPIO_CDS6337"/>
<evidence type="ECO:0000256" key="1">
    <source>
        <dbReference type="ARBA" id="ARBA00000681"/>
    </source>
</evidence>
<dbReference type="Proteomes" id="UP000028545">
    <property type="component" value="Unassembled WGS sequence"/>
</dbReference>
<dbReference type="AlphaFoldDB" id="A0A084G438"/>
<comment type="caution">
    <text evidence="13">The sequence shown here is derived from an EMBL/GenBank/DDBJ whole genome shotgun (WGS) entry which is preliminary data.</text>
</comment>
<keyword evidence="7 10" id="KW-0378">Hydrolase</keyword>
<evidence type="ECO:0000256" key="8">
    <source>
        <dbReference type="ARBA" id="ARBA00023277"/>
    </source>
</evidence>
<keyword evidence="9 10" id="KW-0624">Polysaccharide degradation</keyword>
<dbReference type="EMBL" id="JOWA01000102">
    <property type="protein sequence ID" value="KEZ42100.1"/>
    <property type="molecule type" value="Genomic_DNA"/>
</dbReference>
<feature type="signal peptide" evidence="11">
    <location>
        <begin position="1"/>
        <end position="20"/>
    </location>
</feature>
<keyword evidence="14" id="KW-1185">Reference proteome</keyword>
<dbReference type="GO" id="GO:0045493">
    <property type="term" value="P:xylan catabolic process"/>
    <property type="evidence" value="ECO:0007669"/>
    <property type="project" value="UniProtKB-KW"/>
</dbReference>
<feature type="chain" id="PRO_5001775397" description="Beta-xylanase" evidence="11">
    <location>
        <begin position="21"/>
        <end position="362"/>
    </location>
</feature>
<evidence type="ECO:0000256" key="7">
    <source>
        <dbReference type="ARBA" id="ARBA00022801"/>
    </source>
</evidence>
<evidence type="ECO:0000256" key="4">
    <source>
        <dbReference type="ARBA" id="ARBA00007495"/>
    </source>
</evidence>
<evidence type="ECO:0000256" key="6">
    <source>
        <dbReference type="ARBA" id="ARBA00022651"/>
    </source>
</evidence>
<dbReference type="KEGG" id="sapo:SAPIO_CDS6337"/>
<comment type="pathway">
    <text evidence="3">Glycan degradation; xylan degradation.</text>
</comment>
<dbReference type="InterPro" id="IPR044846">
    <property type="entry name" value="GH10"/>
</dbReference>
<dbReference type="PRINTS" id="PR00134">
    <property type="entry name" value="GLHYDRLASE10"/>
</dbReference>
<comment type="similarity">
    <text evidence="4 10">Belongs to the glycosyl hydrolase 10 (cellulase F) family.</text>
</comment>
<evidence type="ECO:0000256" key="5">
    <source>
        <dbReference type="ARBA" id="ARBA00022525"/>
    </source>
</evidence>
<dbReference type="Gene3D" id="3.20.20.80">
    <property type="entry name" value="Glycosidases"/>
    <property type="match status" value="1"/>
</dbReference>
<comment type="catalytic activity">
    <reaction evidence="1 10">
        <text>Endohydrolysis of (1-&gt;4)-beta-D-xylosidic linkages in xylans.</text>
        <dbReference type="EC" id="3.2.1.8"/>
    </reaction>
</comment>
<dbReference type="SMART" id="SM00633">
    <property type="entry name" value="Glyco_10"/>
    <property type="match status" value="1"/>
</dbReference>
<dbReference type="HOGENOM" id="CLU_020161_1_0_1"/>
<keyword evidence="11" id="KW-0732">Signal</keyword>
<dbReference type="InterPro" id="IPR017853">
    <property type="entry name" value="GH"/>
</dbReference>
<comment type="subcellular location">
    <subcellularLocation>
        <location evidence="2">Secreted</location>
    </subcellularLocation>
</comment>
<dbReference type="PANTHER" id="PTHR31490">
    <property type="entry name" value="GLYCOSYL HYDROLASE"/>
    <property type="match status" value="1"/>
</dbReference>